<protein>
    <submittedName>
        <fullName evidence="1">GfV-C11-ORF1</fullName>
    </submittedName>
</protein>
<dbReference type="RefSeq" id="YP_001029413.1">
    <property type="nucleotide sequence ID" value="NC_008914.1"/>
</dbReference>
<organism evidence="1 2">
    <name type="scientific">Ichnoviriform fumiferanae</name>
    <dbReference type="NCBI Taxonomy" id="419435"/>
    <lineage>
        <taxon>Viruses</taxon>
        <taxon>Viruses incertae sedis</taxon>
        <taxon>Polydnaviriformidae</taxon>
        <taxon>Ichnoviriform</taxon>
    </lineage>
</organism>
<reference evidence="1 2" key="1">
    <citation type="journal article" date="2007" name="J. Virol.">
        <title>Genomic and morphological features of a banchine polydnavirus: comparison with bracoviruses and ichnoviruses.</title>
        <authorList>
            <person name="Lapointe R."/>
            <person name="Tanaka K."/>
            <person name="Barney W.E."/>
            <person name="Whitfield J.B."/>
            <person name="Banks J.C."/>
            <person name="Beliveau C."/>
            <person name="Stoltz D."/>
            <person name="Webb B.A."/>
            <person name="Cusson M."/>
        </authorList>
    </citation>
    <scope>NUCLEOTIDE SEQUENCE [LARGE SCALE GENOMIC DNA]</scope>
</reference>
<sequence>MEFHTSRSKKNTIHSGEKVIERVLLYLEGGGSPSRSGIGWSTIDPEGAAPSSSMGRCDHFADGHTPAVAIRQRLMHFSLSVLLQSTSVDWCPLFLVSLHDYHAKLNSHPKPIGLCRSTRTMRALKCTRRKHNFVITGSNTTFDPVEYYSEPGVAKQR</sequence>
<dbReference type="GeneID" id="5179602"/>
<dbReference type="KEGG" id="vg:5179602"/>
<dbReference type="EMBL" id="AB289988">
    <property type="protein sequence ID" value="BAF45549.1"/>
    <property type="molecule type" value="Genomic_DNA"/>
</dbReference>
<evidence type="ECO:0000313" key="2">
    <source>
        <dbReference type="Proteomes" id="UP000203987"/>
    </source>
</evidence>
<proteinExistence type="predicted"/>
<accession>A2PZX7</accession>
<evidence type="ECO:0000313" key="1">
    <source>
        <dbReference type="EMBL" id="BAF45549.1"/>
    </source>
</evidence>
<name>A2PZX7_9VIRU</name>
<dbReference type="Proteomes" id="UP000203987">
    <property type="component" value="Genome"/>
</dbReference>